<feature type="compositionally biased region" description="Polar residues" evidence="1">
    <location>
        <begin position="1"/>
        <end position="11"/>
    </location>
</feature>
<dbReference type="Proteomes" id="UP000010932">
    <property type="component" value="Unassembled WGS sequence"/>
</dbReference>
<evidence type="ECO:0000256" key="1">
    <source>
        <dbReference type="SAM" id="MobiDB-lite"/>
    </source>
</evidence>
<dbReference type="AlphaFoldDB" id="L7E1B4"/>
<evidence type="ECO:0000313" key="2">
    <source>
        <dbReference type="EMBL" id="ELP52834.1"/>
    </source>
</evidence>
<dbReference type="EMBL" id="ANKQ01000003">
    <property type="protein sequence ID" value="ELP52834.1"/>
    <property type="molecule type" value="Genomic_DNA"/>
</dbReference>
<name>L7E1B4_MICAE</name>
<accession>L7E1B4</accession>
<comment type="caution">
    <text evidence="2">The sequence shown here is derived from an EMBL/GenBank/DDBJ whole genome shotgun (WGS) entry which is preliminary data.</text>
</comment>
<feature type="region of interest" description="Disordered" evidence="1">
    <location>
        <begin position="1"/>
        <end position="21"/>
    </location>
</feature>
<sequence length="47" mass="5564">MSEIKQNIVNNRKNRQKRGSHDINSKSLLLIILAQQVQIFQDLFNRN</sequence>
<evidence type="ECO:0000313" key="3">
    <source>
        <dbReference type="Proteomes" id="UP000010932"/>
    </source>
</evidence>
<gene>
    <name evidence="2" type="ORF">O53_4562</name>
</gene>
<proteinExistence type="predicted"/>
<protein>
    <submittedName>
        <fullName evidence="2">Uncharacterized protein</fullName>
    </submittedName>
</protein>
<organism evidence="2 3">
    <name type="scientific">Microcystis aeruginosa TAIHU98</name>
    <dbReference type="NCBI Taxonomy" id="1134457"/>
    <lineage>
        <taxon>Bacteria</taxon>
        <taxon>Bacillati</taxon>
        <taxon>Cyanobacteriota</taxon>
        <taxon>Cyanophyceae</taxon>
        <taxon>Oscillatoriophycideae</taxon>
        <taxon>Chroococcales</taxon>
        <taxon>Microcystaceae</taxon>
        <taxon>Microcystis</taxon>
    </lineage>
</organism>
<reference evidence="2 3" key="1">
    <citation type="journal article" date="2013" name="Genome Announc.">
        <title>Whole-Genome Sequence of Microcystis aeruginosa TAIHU98, a Nontoxic Bloom-Forming Strain Isolated from Taihu Lake, China.</title>
        <authorList>
            <person name="Yang C."/>
            <person name="Zhang W."/>
            <person name="Ren M."/>
            <person name="Song L."/>
            <person name="Li T."/>
            <person name="Zhao J."/>
        </authorList>
    </citation>
    <scope>NUCLEOTIDE SEQUENCE [LARGE SCALE GENOMIC DNA]</scope>
    <source>
        <strain evidence="2 3">TAIHU98</strain>
    </source>
</reference>